<accession>A0A9X1F7G4</accession>
<evidence type="ECO:0000313" key="2">
    <source>
        <dbReference type="EMBL" id="MBV7268033.1"/>
    </source>
</evidence>
<comment type="caution">
    <text evidence="2">The sequence shown here is derived from an EMBL/GenBank/DDBJ whole genome shotgun (WGS) entry which is preliminary data.</text>
</comment>
<proteinExistence type="predicted"/>
<feature type="domain" description="SH3b" evidence="1">
    <location>
        <begin position="89"/>
        <end position="152"/>
    </location>
</feature>
<organism evidence="2 3">
    <name type="scientific">Winogradskyella luteola</name>
    <dbReference type="NCBI Taxonomy" id="2828330"/>
    <lineage>
        <taxon>Bacteria</taxon>
        <taxon>Pseudomonadati</taxon>
        <taxon>Bacteroidota</taxon>
        <taxon>Flavobacteriia</taxon>
        <taxon>Flavobacteriales</taxon>
        <taxon>Flavobacteriaceae</taxon>
        <taxon>Winogradskyella</taxon>
    </lineage>
</organism>
<reference evidence="2" key="1">
    <citation type="submission" date="2021-04" db="EMBL/GenBank/DDBJ databases">
        <authorList>
            <person name="Pira H."/>
            <person name="Risdian C."/>
            <person name="Wink J."/>
        </authorList>
    </citation>
    <scope>NUCLEOTIDE SEQUENCE</scope>
    <source>
        <strain evidence="2">WHY3</strain>
    </source>
</reference>
<evidence type="ECO:0000313" key="3">
    <source>
        <dbReference type="Proteomes" id="UP001138894"/>
    </source>
</evidence>
<dbReference type="EMBL" id="JAGSPD010000002">
    <property type="protein sequence ID" value="MBV7268033.1"/>
    <property type="molecule type" value="Genomic_DNA"/>
</dbReference>
<dbReference type="PROSITE" id="PS51781">
    <property type="entry name" value="SH3B"/>
    <property type="match status" value="1"/>
</dbReference>
<keyword evidence="3" id="KW-1185">Reference proteome</keyword>
<dbReference type="AlphaFoldDB" id="A0A9X1F7G4"/>
<gene>
    <name evidence="2" type="ORF">KCG49_02365</name>
</gene>
<dbReference type="Pfam" id="PF08239">
    <property type="entry name" value="SH3_3"/>
    <property type="match status" value="1"/>
</dbReference>
<dbReference type="InterPro" id="IPR003646">
    <property type="entry name" value="SH3-like_bac-type"/>
</dbReference>
<dbReference type="RefSeq" id="WP_218544585.1">
    <property type="nucleotide sequence ID" value="NZ_JAGSPD010000002.1"/>
</dbReference>
<sequence length="152" mass="16732">MKVYFFALLLIIGYSNCYSQSNKTELIASCCEEGRGCKGSAYSTACKNCTGCKHCAKNGGTCGVCSSSNTKKRSSYKSSTNTKLNFKKGDALYAMSNSLNLREGPGTQYKIIEKLKKHSEVELLVIKGSWLKVKVKTSKAIGYVYAKYLRLN</sequence>
<dbReference type="Proteomes" id="UP001138894">
    <property type="component" value="Unassembled WGS sequence"/>
</dbReference>
<dbReference type="InterPro" id="IPR052354">
    <property type="entry name" value="Cell_Wall_Dynamics_Protein"/>
</dbReference>
<name>A0A9X1F7G4_9FLAO</name>
<protein>
    <submittedName>
        <fullName evidence="2">SH3 domain-containing protein</fullName>
    </submittedName>
</protein>
<dbReference type="PANTHER" id="PTHR34408">
    <property type="entry name" value="FAMILY PROTEIN, PUTATIVE-RELATED"/>
    <property type="match status" value="1"/>
</dbReference>
<evidence type="ECO:0000259" key="1">
    <source>
        <dbReference type="PROSITE" id="PS51781"/>
    </source>
</evidence>
<dbReference type="PANTHER" id="PTHR34408:SF1">
    <property type="entry name" value="GLYCOSYL HYDROLASE FAMILY 19 DOMAIN-CONTAINING PROTEIN HI_1415"/>
    <property type="match status" value="1"/>
</dbReference>